<sequence length="141" mass="16446">MKTTIYGQEDKIVPWVGQRIDEEHFDRDCVALGLEEDGELIAGVVFNWYTGPSISMHVAAEPGRRWLNRDFLYRSFAYPFLQLKCNRVTGLVRVDNLDAQKFDEHLGFVREGIIRQGADDKTDFILYGMLKDECRWLELKK</sequence>
<keyword evidence="1" id="KW-0687">Ribonucleoprotein</keyword>
<accession>A0A6J5LQE4</accession>
<dbReference type="Gene3D" id="3.40.630.30">
    <property type="match status" value="1"/>
</dbReference>
<dbReference type="GO" id="GO:0016740">
    <property type="term" value="F:transferase activity"/>
    <property type="evidence" value="ECO:0007669"/>
    <property type="project" value="UniProtKB-KW"/>
</dbReference>
<name>A0A6J5LQE4_9CAUD</name>
<keyword evidence="1" id="KW-0808">Transferase</keyword>
<dbReference type="SUPFAM" id="SSF55729">
    <property type="entry name" value="Acyl-CoA N-acyltransferases (Nat)"/>
    <property type="match status" value="1"/>
</dbReference>
<protein>
    <submittedName>
        <fullName evidence="1">RimL Acetyltransferases, including N-acetylases of ribosomal proteins</fullName>
    </submittedName>
</protein>
<reference evidence="1" key="1">
    <citation type="submission" date="2020-04" db="EMBL/GenBank/DDBJ databases">
        <authorList>
            <person name="Chiriac C."/>
            <person name="Salcher M."/>
            <person name="Ghai R."/>
            <person name="Kavagutti S V."/>
        </authorList>
    </citation>
    <scope>NUCLEOTIDE SEQUENCE</scope>
</reference>
<keyword evidence="1" id="KW-0689">Ribosomal protein</keyword>
<gene>
    <name evidence="1" type="ORF">UFOVP285_30</name>
</gene>
<organism evidence="1">
    <name type="scientific">uncultured Caudovirales phage</name>
    <dbReference type="NCBI Taxonomy" id="2100421"/>
    <lineage>
        <taxon>Viruses</taxon>
        <taxon>Duplodnaviria</taxon>
        <taxon>Heunggongvirae</taxon>
        <taxon>Uroviricota</taxon>
        <taxon>Caudoviricetes</taxon>
        <taxon>Peduoviridae</taxon>
        <taxon>Maltschvirus</taxon>
        <taxon>Maltschvirus maltsch</taxon>
    </lineage>
</organism>
<proteinExistence type="predicted"/>
<dbReference type="InterPro" id="IPR016181">
    <property type="entry name" value="Acyl_CoA_acyltransferase"/>
</dbReference>
<evidence type="ECO:0000313" key="1">
    <source>
        <dbReference type="EMBL" id="CAB4135463.1"/>
    </source>
</evidence>
<dbReference type="EMBL" id="LR796300">
    <property type="protein sequence ID" value="CAB4135463.1"/>
    <property type="molecule type" value="Genomic_DNA"/>
</dbReference>